<dbReference type="InterPro" id="IPR006148">
    <property type="entry name" value="Glc/Gal-6P_isomerase"/>
</dbReference>
<comment type="similarity">
    <text evidence="3">Belongs to the glucosamine/galactosamine-6-phosphate isomerase family. NagB subfamily.</text>
</comment>
<gene>
    <name evidence="3 5" type="primary">nagB</name>
    <name evidence="5" type="ORF">I0Q91_11655</name>
</gene>
<dbReference type="Gene3D" id="3.40.50.1360">
    <property type="match status" value="1"/>
</dbReference>
<dbReference type="PROSITE" id="PS01161">
    <property type="entry name" value="GLC_GALNAC_ISOMERASE"/>
    <property type="match status" value="1"/>
</dbReference>
<evidence type="ECO:0000313" key="6">
    <source>
        <dbReference type="Proteomes" id="UP000621436"/>
    </source>
</evidence>
<keyword evidence="6" id="KW-1185">Reference proteome</keyword>
<comment type="catalytic activity">
    <reaction evidence="3">
        <text>alpha-D-glucosamine 6-phosphate + H2O = beta-D-fructose 6-phosphate + NH4(+)</text>
        <dbReference type="Rhea" id="RHEA:12172"/>
        <dbReference type="ChEBI" id="CHEBI:15377"/>
        <dbReference type="ChEBI" id="CHEBI:28938"/>
        <dbReference type="ChEBI" id="CHEBI:57634"/>
        <dbReference type="ChEBI" id="CHEBI:75989"/>
        <dbReference type="EC" id="3.5.99.6"/>
    </reaction>
</comment>
<dbReference type="PANTHER" id="PTHR11280">
    <property type="entry name" value="GLUCOSAMINE-6-PHOSPHATE ISOMERASE"/>
    <property type="match status" value="1"/>
</dbReference>
<evidence type="ECO:0000259" key="4">
    <source>
        <dbReference type="Pfam" id="PF01182"/>
    </source>
</evidence>
<evidence type="ECO:0000256" key="3">
    <source>
        <dbReference type="HAMAP-Rule" id="MF_01241"/>
    </source>
</evidence>
<comment type="caution">
    <text evidence="3">Lacks conserved residue(s) required for the propagation of feature annotation.</text>
</comment>
<dbReference type="GO" id="GO:0006043">
    <property type="term" value="P:glucosamine catabolic process"/>
    <property type="evidence" value="ECO:0007669"/>
    <property type="project" value="TreeGrafter"/>
</dbReference>
<dbReference type="GO" id="GO:0042802">
    <property type="term" value="F:identical protein binding"/>
    <property type="evidence" value="ECO:0007669"/>
    <property type="project" value="TreeGrafter"/>
</dbReference>
<dbReference type="GO" id="GO:0006046">
    <property type="term" value="P:N-acetylglucosamine catabolic process"/>
    <property type="evidence" value="ECO:0007669"/>
    <property type="project" value="UniProtKB-UniRule"/>
</dbReference>
<dbReference type="RefSeq" id="WP_270454749.1">
    <property type="nucleotide sequence ID" value="NZ_JADPIE010000007.1"/>
</dbReference>
<dbReference type="SUPFAM" id="SSF100950">
    <property type="entry name" value="NagB/RpiA/CoA transferase-like"/>
    <property type="match status" value="1"/>
</dbReference>
<sequence>MRVEIVKDYGKLSRKAARFVSGLIEMNPQAALGLPTGSTPLGLYEELVDIHEEYDLDFSYVKTFNLDEYIGLSRDHTRSYYNYLQENFIQKVNLKSRNTYFIDGKAPDKKEECNKYEEKILQVGGLDLVILGIGRNGHIGFNEPAEELIAKTHQVELAKETIEANSRFFESKEEVPQGALTMGVGTILNADQILLIANGNSKAAAIERLFSGKISTNFPASLLHTHPAVTVMIDQEAAERI</sequence>
<dbReference type="Pfam" id="PF01182">
    <property type="entry name" value="Glucosamine_iso"/>
    <property type="match status" value="1"/>
</dbReference>
<name>A0A931F8H7_9FIRM</name>
<dbReference type="InterPro" id="IPR004547">
    <property type="entry name" value="Glucosamine6P_isomerase"/>
</dbReference>
<dbReference type="Proteomes" id="UP000621436">
    <property type="component" value="Unassembled WGS sequence"/>
</dbReference>
<keyword evidence="1 3" id="KW-0378">Hydrolase</keyword>
<dbReference type="EMBL" id="JADPIE010000007">
    <property type="protein sequence ID" value="MBF8437741.1"/>
    <property type="molecule type" value="Genomic_DNA"/>
</dbReference>
<organism evidence="5 6">
    <name type="scientific">Halonatronomonas betaini</name>
    <dbReference type="NCBI Taxonomy" id="2778430"/>
    <lineage>
        <taxon>Bacteria</taxon>
        <taxon>Bacillati</taxon>
        <taxon>Bacillota</taxon>
        <taxon>Clostridia</taxon>
        <taxon>Halanaerobiales</taxon>
        <taxon>Halarsenatibacteraceae</taxon>
        <taxon>Halonatronomonas</taxon>
    </lineage>
</organism>
<dbReference type="GO" id="GO:0005975">
    <property type="term" value="P:carbohydrate metabolic process"/>
    <property type="evidence" value="ECO:0007669"/>
    <property type="project" value="InterPro"/>
</dbReference>
<feature type="domain" description="Glucosamine/galactosamine-6-phosphate isomerase" evidence="4">
    <location>
        <begin position="14"/>
        <end position="226"/>
    </location>
</feature>
<dbReference type="AlphaFoldDB" id="A0A931F8H7"/>
<evidence type="ECO:0000313" key="5">
    <source>
        <dbReference type="EMBL" id="MBF8437741.1"/>
    </source>
</evidence>
<accession>A0A931F8H7</accession>
<dbReference type="PANTHER" id="PTHR11280:SF5">
    <property type="entry name" value="GLUCOSAMINE-6-PHOSPHATE ISOMERASE"/>
    <property type="match status" value="1"/>
</dbReference>
<dbReference type="GO" id="GO:0005737">
    <property type="term" value="C:cytoplasm"/>
    <property type="evidence" value="ECO:0007669"/>
    <property type="project" value="TreeGrafter"/>
</dbReference>
<dbReference type="GO" id="GO:0004342">
    <property type="term" value="F:glucosamine-6-phosphate deaminase activity"/>
    <property type="evidence" value="ECO:0007669"/>
    <property type="project" value="UniProtKB-UniRule"/>
</dbReference>
<protein>
    <recommendedName>
        <fullName evidence="3">Glucosamine-6-phosphate deaminase</fullName>
        <ecNumber evidence="3">3.5.99.6</ecNumber>
    </recommendedName>
    <alternativeName>
        <fullName evidence="3">GlcN6P deaminase</fullName>
        <shortName evidence="3">GNPDA</shortName>
    </alternativeName>
    <alternativeName>
        <fullName evidence="3">Glucosamine-6-phosphate isomerase</fullName>
    </alternativeName>
</protein>
<feature type="active site" description="Proton acceptor; for ring-opening step" evidence="3">
    <location>
        <position position="138"/>
    </location>
</feature>
<evidence type="ECO:0000256" key="2">
    <source>
        <dbReference type="ARBA" id="ARBA00023277"/>
    </source>
</evidence>
<proteinExistence type="inferred from homology"/>
<comment type="caution">
    <text evidence="5">The sequence shown here is derived from an EMBL/GenBank/DDBJ whole genome shotgun (WGS) entry which is preliminary data.</text>
</comment>
<feature type="active site" description="Proton acceptor; for enolization step" evidence="3">
    <location>
        <position position="67"/>
    </location>
</feature>
<feature type="active site" description="For ring-opening step" evidence="3">
    <location>
        <position position="136"/>
    </location>
</feature>
<keyword evidence="2 3" id="KW-0119">Carbohydrate metabolism</keyword>
<reference evidence="5" key="1">
    <citation type="submission" date="2020-11" db="EMBL/GenBank/DDBJ databases">
        <title>Halonatronomonas betainensis gen. nov., sp. nov. a novel haloalkaliphilic representative of the family Halanaerobiacae capable of betaine degradation.</title>
        <authorList>
            <person name="Boltyanskaya Y."/>
            <person name="Kevbrin V."/>
            <person name="Detkova E."/>
            <person name="Grouzdev D.S."/>
            <person name="Koziaeva V."/>
            <person name="Zhilina T."/>
        </authorList>
    </citation>
    <scope>NUCLEOTIDE SEQUENCE</scope>
    <source>
        <strain evidence="5">Z-7014</strain>
    </source>
</reference>
<dbReference type="GO" id="GO:0019262">
    <property type="term" value="P:N-acetylneuraminate catabolic process"/>
    <property type="evidence" value="ECO:0007669"/>
    <property type="project" value="UniProtKB-UniRule"/>
</dbReference>
<dbReference type="InterPro" id="IPR018321">
    <property type="entry name" value="Glucosamine6P_isomerase_CS"/>
</dbReference>
<comment type="pathway">
    <text evidence="3">Amino-sugar metabolism; N-acetylneuraminate degradation; D-fructose 6-phosphate from N-acetylneuraminate: step 5/5.</text>
</comment>
<dbReference type="HAMAP" id="MF_01241">
    <property type="entry name" value="GlcN6P_deamin"/>
    <property type="match status" value="1"/>
</dbReference>
<evidence type="ECO:0000256" key="1">
    <source>
        <dbReference type="ARBA" id="ARBA00022801"/>
    </source>
</evidence>
<dbReference type="InterPro" id="IPR037171">
    <property type="entry name" value="NagB/RpiA_transferase-like"/>
</dbReference>
<feature type="active site" description="For ring-opening step" evidence="3">
    <location>
        <position position="143"/>
    </location>
</feature>
<dbReference type="NCBIfam" id="TIGR00502">
    <property type="entry name" value="nagB"/>
    <property type="match status" value="1"/>
</dbReference>
<dbReference type="CDD" id="cd01399">
    <property type="entry name" value="GlcN6P_deaminase"/>
    <property type="match status" value="1"/>
</dbReference>
<comment type="function">
    <text evidence="3">Catalyzes the reversible isomerization-deamination of glucosamine 6-phosphate (GlcN6P) to form fructose 6-phosphate (Fru6P) and ammonium ion.</text>
</comment>
<dbReference type="EC" id="3.5.99.6" evidence="3"/>